<dbReference type="PANTHER" id="PTHR10827:SF101">
    <property type="entry name" value="CALCIUM-BINDING EF HAND FAMILY PROTEIN"/>
    <property type="match status" value="1"/>
</dbReference>
<keyword evidence="5" id="KW-1185">Reference proteome</keyword>
<dbReference type="GO" id="GO:0005783">
    <property type="term" value="C:endoplasmic reticulum"/>
    <property type="evidence" value="ECO:0007669"/>
    <property type="project" value="TreeGrafter"/>
</dbReference>
<evidence type="ECO:0000256" key="2">
    <source>
        <dbReference type="SAM" id="MobiDB-lite"/>
    </source>
</evidence>
<dbReference type="Proteomes" id="UP000626092">
    <property type="component" value="Unassembled WGS sequence"/>
</dbReference>
<feature type="domain" description="EF-hand" evidence="3">
    <location>
        <begin position="317"/>
        <end position="346"/>
    </location>
</feature>
<dbReference type="SMART" id="SM00054">
    <property type="entry name" value="EFh"/>
    <property type="match status" value="5"/>
</dbReference>
<feature type="domain" description="EF-hand" evidence="3">
    <location>
        <begin position="400"/>
        <end position="435"/>
    </location>
</feature>
<evidence type="ECO:0000313" key="4">
    <source>
        <dbReference type="EMBL" id="KAF7113907.1"/>
    </source>
</evidence>
<evidence type="ECO:0000313" key="5">
    <source>
        <dbReference type="Proteomes" id="UP000626092"/>
    </source>
</evidence>
<protein>
    <recommendedName>
        <fullName evidence="3">EF-hand domain-containing protein</fullName>
    </recommendedName>
</protein>
<proteinExistence type="predicted"/>
<dbReference type="PROSITE" id="PS00018">
    <property type="entry name" value="EF_HAND_1"/>
    <property type="match status" value="5"/>
</dbReference>
<keyword evidence="1" id="KW-0106">Calcium</keyword>
<dbReference type="OrthoDB" id="293868at2759"/>
<comment type="caution">
    <text evidence="4">The sequence shown here is derived from an EMBL/GenBank/DDBJ whole genome shotgun (WGS) entry which is preliminary data.</text>
</comment>
<dbReference type="EMBL" id="WJXA01000248">
    <property type="protein sequence ID" value="KAF7113907.1"/>
    <property type="molecule type" value="Genomic_DNA"/>
</dbReference>
<dbReference type="InterPro" id="IPR018247">
    <property type="entry name" value="EF_Hand_1_Ca_BS"/>
</dbReference>
<dbReference type="PROSITE" id="PS50222">
    <property type="entry name" value="EF_HAND_2"/>
    <property type="match status" value="3"/>
</dbReference>
<accession>A0A834FYJ6</accession>
<dbReference type="GO" id="GO:0005509">
    <property type="term" value="F:calcium ion binding"/>
    <property type="evidence" value="ECO:0007669"/>
    <property type="project" value="InterPro"/>
</dbReference>
<dbReference type="AlphaFoldDB" id="A0A834FYJ6"/>
<dbReference type="SUPFAM" id="SSF47473">
    <property type="entry name" value="EF-hand"/>
    <property type="match status" value="2"/>
</dbReference>
<dbReference type="Gene3D" id="1.10.238.10">
    <property type="entry name" value="EF-hand"/>
    <property type="match status" value="3"/>
</dbReference>
<gene>
    <name evidence="4" type="ORF">RHSIM_RhsimUnG0102900</name>
</gene>
<dbReference type="InterPro" id="IPR011992">
    <property type="entry name" value="EF-hand-dom_pair"/>
</dbReference>
<name>A0A834FYJ6_RHOSS</name>
<organism evidence="4 5">
    <name type="scientific">Rhododendron simsii</name>
    <name type="common">Sims's rhododendron</name>
    <dbReference type="NCBI Taxonomy" id="118357"/>
    <lineage>
        <taxon>Eukaryota</taxon>
        <taxon>Viridiplantae</taxon>
        <taxon>Streptophyta</taxon>
        <taxon>Embryophyta</taxon>
        <taxon>Tracheophyta</taxon>
        <taxon>Spermatophyta</taxon>
        <taxon>Magnoliopsida</taxon>
        <taxon>eudicotyledons</taxon>
        <taxon>Gunneridae</taxon>
        <taxon>Pentapetalae</taxon>
        <taxon>asterids</taxon>
        <taxon>Ericales</taxon>
        <taxon>Ericaceae</taxon>
        <taxon>Ericoideae</taxon>
        <taxon>Rhodoreae</taxon>
        <taxon>Rhododendron</taxon>
    </lineage>
</organism>
<reference evidence="4" key="1">
    <citation type="submission" date="2019-11" db="EMBL/GenBank/DDBJ databases">
        <authorList>
            <person name="Liu Y."/>
            <person name="Hou J."/>
            <person name="Li T.-Q."/>
            <person name="Guan C.-H."/>
            <person name="Wu X."/>
            <person name="Wu H.-Z."/>
            <person name="Ling F."/>
            <person name="Zhang R."/>
            <person name="Shi X.-G."/>
            <person name="Ren J.-P."/>
            <person name="Chen E.-F."/>
            <person name="Sun J.-M."/>
        </authorList>
    </citation>
    <scope>NUCLEOTIDE SEQUENCE</scope>
    <source>
        <strain evidence="4">Adult_tree_wgs_1</strain>
        <tissue evidence="4">Leaves</tissue>
    </source>
</reference>
<dbReference type="FunFam" id="1.10.238.10:FF:000328">
    <property type="entry name" value="Calcium-binding EF hand family protein"/>
    <property type="match status" value="1"/>
</dbReference>
<feature type="region of interest" description="Disordered" evidence="2">
    <location>
        <begin position="15"/>
        <end position="36"/>
    </location>
</feature>
<dbReference type="PANTHER" id="PTHR10827">
    <property type="entry name" value="RETICULOCALBIN"/>
    <property type="match status" value="1"/>
</dbReference>
<feature type="domain" description="EF-hand" evidence="3">
    <location>
        <begin position="439"/>
        <end position="474"/>
    </location>
</feature>
<evidence type="ECO:0000256" key="1">
    <source>
        <dbReference type="ARBA" id="ARBA00022837"/>
    </source>
</evidence>
<sequence length="491" mass="56915">MDDNLKGKNVLIDISDDANDDDRHSDEYGYGDDDGYATMNKNRGSASIPRRFPLENVGEVKHEEFYTEVNGGNQYIQQGISNGLLDVDSVFYSTRKSDGEAFDIRSISPPLSDEMGSKTSLIIYITLALLLLLLISHSPNKPSSHRHRRLKLRSNFSAADHPHRPPHHHDPVPFDPLIADIERQIEDKQWEKEKFIMSNERLESAAPGAESQPEWEDFMNAEDYLNDEEKFNVTDRLVLLFPKIDVDPTDGYATEGELVEWILKNSQREVMHRTQREMEIHDKNRDGFVSFSEYEPPAWVHKSDNASLGYEMGWWREEHFNASDADGDGLLNIAEFNDFHHPADSKNPKLLHWLCQEEIRERDSDKDGKVNFKEFFHGLFDFVRNYDKENHGPSHESDDSTEAPARKIFAELDKDGNRYLSDVELLPIIDKLHPSERYYAKQQADYIISQADADKDGHLTLKEMIDSPYLFYSAIFNEDDEDDYEYHDEFR</sequence>
<evidence type="ECO:0000259" key="3">
    <source>
        <dbReference type="PROSITE" id="PS50222"/>
    </source>
</evidence>
<dbReference type="InterPro" id="IPR002048">
    <property type="entry name" value="EF_hand_dom"/>
</dbReference>